<organism evidence="6 7">
    <name type="scientific">Pontimonas salivibrio</name>
    <dbReference type="NCBI Taxonomy" id="1159327"/>
    <lineage>
        <taxon>Bacteria</taxon>
        <taxon>Bacillati</taxon>
        <taxon>Actinomycetota</taxon>
        <taxon>Actinomycetes</taxon>
        <taxon>Micrococcales</taxon>
        <taxon>Microbacteriaceae</taxon>
        <taxon>Pontimonas</taxon>
    </lineage>
</organism>
<dbReference type="Pfam" id="PF01040">
    <property type="entry name" value="UbiA"/>
    <property type="match status" value="1"/>
</dbReference>
<evidence type="ECO:0000256" key="5">
    <source>
        <dbReference type="SAM" id="Phobius"/>
    </source>
</evidence>
<dbReference type="InterPro" id="IPR000537">
    <property type="entry name" value="UbiA_prenyltransferase"/>
</dbReference>
<evidence type="ECO:0000313" key="6">
    <source>
        <dbReference type="EMBL" id="AVG23067.1"/>
    </source>
</evidence>
<dbReference type="EMBL" id="CP026923">
    <property type="protein sequence ID" value="AVG23067.1"/>
    <property type="molecule type" value="Genomic_DNA"/>
</dbReference>
<feature type="transmembrane region" description="Helical" evidence="5">
    <location>
        <begin position="252"/>
        <end position="276"/>
    </location>
</feature>
<dbReference type="OrthoDB" id="1416782at2"/>
<evidence type="ECO:0000256" key="3">
    <source>
        <dbReference type="ARBA" id="ARBA00022989"/>
    </source>
</evidence>
<feature type="transmembrane region" description="Helical" evidence="5">
    <location>
        <begin position="39"/>
        <end position="58"/>
    </location>
</feature>
<dbReference type="Gene3D" id="1.10.357.140">
    <property type="entry name" value="UbiA prenyltransferase"/>
    <property type="match status" value="1"/>
</dbReference>
<name>A0A2L2BN51_9MICO</name>
<comment type="subcellular location">
    <subcellularLocation>
        <location evidence="1">Membrane</location>
        <topology evidence="1">Multi-pass membrane protein</topology>
    </subcellularLocation>
</comment>
<keyword evidence="2 5" id="KW-0812">Transmembrane</keyword>
<dbReference type="AlphaFoldDB" id="A0A2L2BN51"/>
<dbReference type="KEGG" id="psai:C3B54_1160"/>
<keyword evidence="7" id="KW-1185">Reference proteome</keyword>
<evidence type="ECO:0000256" key="4">
    <source>
        <dbReference type="ARBA" id="ARBA00023136"/>
    </source>
</evidence>
<protein>
    <submittedName>
        <fullName evidence="6">4-hydroxybenzoate polyprenyltransferase</fullName>
    </submittedName>
</protein>
<dbReference type="Proteomes" id="UP000243077">
    <property type="component" value="Chromosome"/>
</dbReference>
<dbReference type="Gene3D" id="1.20.120.1780">
    <property type="entry name" value="UbiA prenyltransferase"/>
    <property type="match status" value="1"/>
</dbReference>
<dbReference type="InterPro" id="IPR044878">
    <property type="entry name" value="UbiA_sf"/>
</dbReference>
<dbReference type="CDD" id="cd13966">
    <property type="entry name" value="PT_UbiA_4"/>
    <property type="match status" value="1"/>
</dbReference>
<keyword evidence="4 5" id="KW-0472">Membrane</keyword>
<dbReference type="GO" id="GO:0016020">
    <property type="term" value="C:membrane"/>
    <property type="evidence" value="ECO:0007669"/>
    <property type="project" value="UniProtKB-SubCell"/>
</dbReference>
<keyword evidence="3 5" id="KW-1133">Transmembrane helix</keyword>
<evidence type="ECO:0000256" key="1">
    <source>
        <dbReference type="ARBA" id="ARBA00004141"/>
    </source>
</evidence>
<accession>A0A2L2BN51</accession>
<dbReference type="RefSeq" id="WP_104912730.1">
    <property type="nucleotide sequence ID" value="NZ_CP026923.1"/>
</dbReference>
<sequence>MLRRLVEISRPVLWVNTIGTTVIAMWLSGYLWTWDILPILIWVTFPFNLLIYGINDIFDRETDDPNARKGGYGGAKIVDGEVRAIAWGVALTNIPFLVYFVVTLPWPAWAWMLAYAFSFWQYSSTPLRFKGRPVWDSISNTDYAYPLVFVPFALGEQPVWAAAIGLMAWSMAKHVYDAIQDIDEDADAGIRTTAVAFGTKGALIWSAVFWVISTVFFALVNWPVAIVNALIAGWLVIALWREPTTPKARDLYRFSVAFPYVAGAVAGFQLVVGLVVGSYPA</sequence>
<dbReference type="PANTHER" id="PTHR42723">
    <property type="entry name" value="CHLOROPHYLL SYNTHASE"/>
    <property type="match status" value="1"/>
</dbReference>
<dbReference type="PANTHER" id="PTHR42723:SF1">
    <property type="entry name" value="CHLOROPHYLL SYNTHASE, CHLOROPLASTIC"/>
    <property type="match status" value="1"/>
</dbReference>
<evidence type="ECO:0000313" key="7">
    <source>
        <dbReference type="Proteomes" id="UP000243077"/>
    </source>
</evidence>
<feature type="transmembrane region" description="Helical" evidence="5">
    <location>
        <begin position="84"/>
        <end position="102"/>
    </location>
</feature>
<evidence type="ECO:0000256" key="2">
    <source>
        <dbReference type="ARBA" id="ARBA00022692"/>
    </source>
</evidence>
<dbReference type="GO" id="GO:0016765">
    <property type="term" value="F:transferase activity, transferring alkyl or aryl (other than methyl) groups"/>
    <property type="evidence" value="ECO:0007669"/>
    <property type="project" value="InterPro"/>
</dbReference>
<feature type="transmembrane region" description="Helical" evidence="5">
    <location>
        <begin position="144"/>
        <end position="169"/>
    </location>
</feature>
<gene>
    <name evidence="6" type="ORF">C3B54_1160</name>
</gene>
<dbReference type="InterPro" id="IPR050475">
    <property type="entry name" value="Prenyltransferase_related"/>
</dbReference>
<proteinExistence type="predicted"/>
<feature type="transmembrane region" description="Helical" evidence="5">
    <location>
        <begin position="207"/>
        <end position="240"/>
    </location>
</feature>
<dbReference type="NCBIfam" id="NF010119">
    <property type="entry name" value="PRK13595.1"/>
    <property type="match status" value="1"/>
</dbReference>
<reference evidence="6 7" key="1">
    <citation type="submission" date="2018-02" db="EMBL/GenBank/DDBJ databases">
        <title>Complete genome of the streamlined marine actinobacterium Pontimonas salivibrio CL-TW6 adapted to coastal planktonic lifestype.</title>
        <authorList>
            <person name="Cho B.C."/>
            <person name="Hardies S.C."/>
            <person name="Jang G.I."/>
            <person name="Hwang C.Y."/>
        </authorList>
    </citation>
    <scope>NUCLEOTIDE SEQUENCE [LARGE SCALE GENOMIC DNA]</scope>
    <source>
        <strain evidence="6 7">CL-TW6</strain>
    </source>
</reference>
<feature type="transmembrane region" description="Helical" evidence="5">
    <location>
        <begin position="12"/>
        <end position="33"/>
    </location>
</feature>
<keyword evidence="6" id="KW-0808">Transferase</keyword>